<dbReference type="EMBL" id="JACHIL010000007">
    <property type="protein sequence ID" value="MBB5092664.1"/>
    <property type="molecule type" value="Genomic_DNA"/>
</dbReference>
<evidence type="ECO:0000313" key="3">
    <source>
        <dbReference type="Proteomes" id="UP000531231"/>
    </source>
</evidence>
<name>A0A7W8AMS2_9HYPH</name>
<organism evidence="2 3">
    <name type="scientific">Pseudochrobactrum saccharolyticum</name>
    <dbReference type="NCBI Taxonomy" id="354352"/>
    <lineage>
        <taxon>Bacteria</taxon>
        <taxon>Pseudomonadati</taxon>
        <taxon>Pseudomonadota</taxon>
        <taxon>Alphaproteobacteria</taxon>
        <taxon>Hyphomicrobiales</taxon>
        <taxon>Brucellaceae</taxon>
        <taxon>Pseudochrobactrum</taxon>
    </lineage>
</organism>
<protein>
    <submittedName>
        <fullName evidence="2">Putative ATPase</fullName>
    </submittedName>
</protein>
<dbReference type="RefSeq" id="WP_151158047.1">
    <property type="nucleotide sequence ID" value="NZ_JACHIL010000007.1"/>
</dbReference>
<dbReference type="InterPro" id="IPR027417">
    <property type="entry name" value="P-loop_NTPase"/>
</dbReference>
<proteinExistence type="predicted"/>
<dbReference type="InterPro" id="IPR038727">
    <property type="entry name" value="NadR/Ttd14_AAA_dom"/>
</dbReference>
<keyword evidence="3" id="KW-1185">Reference proteome</keyword>
<feature type="domain" description="NadR/Ttd14 AAA" evidence="1">
    <location>
        <begin position="5"/>
        <end position="170"/>
    </location>
</feature>
<sequence>MDHFYILTGGPGSGKTTLLNVLKQRGYQHSQEAGRHIIQDQVKISGKALPWLDPALFAEMMLSWEMRSHLLATQTIPDKPYFFDRGLADIAGYLTLSGLPVPDHVHQAVKHFRYNKTVFIAPHWPEIYQGDQERKQSLQEAERTFEAMHSVYQDYGFTLMELPKADVKARADFILAHTAEFT</sequence>
<reference evidence="2 3" key="1">
    <citation type="submission" date="2020-08" db="EMBL/GenBank/DDBJ databases">
        <title>Genomic Encyclopedia of Type Strains, Phase IV (KMG-IV): sequencing the most valuable type-strain genomes for metagenomic binning, comparative biology and taxonomic classification.</title>
        <authorList>
            <person name="Goeker M."/>
        </authorList>
    </citation>
    <scope>NUCLEOTIDE SEQUENCE [LARGE SCALE GENOMIC DNA]</scope>
    <source>
        <strain evidence="2 3">DSM 25620</strain>
    </source>
</reference>
<dbReference type="SUPFAM" id="SSF52540">
    <property type="entry name" value="P-loop containing nucleoside triphosphate hydrolases"/>
    <property type="match status" value="1"/>
</dbReference>
<gene>
    <name evidence="2" type="ORF">HNQ68_003227</name>
</gene>
<dbReference type="Proteomes" id="UP000531231">
    <property type="component" value="Unassembled WGS sequence"/>
</dbReference>
<evidence type="ECO:0000313" key="2">
    <source>
        <dbReference type="EMBL" id="MBB5092664.1"/>
    </source>
</evidence>
<accession>A0A7W8AMS2</accession>
<comment type="caution">
    <text evidence="2">The sequence shown here is derived from an EMBL/GenBank/DDBJ whole genome shotgun (WGS) entry which is preliminary data.</text>
</comment>
<dbReference type="Pfam" id="PF13521">
    <property type="entry name" value="AAA_28"/>
    <property type="match status" value="1"/>
</dbReference>
<dbReference type="Gene3D" id="3.40.50.300">
    <property type="entry name" value="P-loop containing nucleotide triphosphate hydrolases"/>
    <property type="match status" value="1"/>
</dbReference>
<dbReference type="AlphaFoldDB" id="A0A7W8AMS2"/>
<evidence type="ECO:0000259" key="1">
    <source>
        <dbReference type="Pfam" id="PF13521"/>
    </source>
</evidence>